<evidence type="ECO:0000256" key="2">
    <source>
        <dbReference type="ARBA" id="ARBA00022679"/>
    </source>
</evidence>
<dbReference type="EC" id="2.1.2.2" evidence="4"/>
<dbReference type="InterPro" id="IPR036477">
    <property type="entry name" value="Formyl_transf_N_sf"/>
</dbReference>
<name>A0A259TZY1_9BACT</name>
<reference evidence="6 7" key="1">
    <citation type="submission" date="2016-11" db="EMBL/GenBank/DDBJ databases">
        <title>Study of marine rhodopsin-containing bacteria.</title>
        <authorList>
            <person name="Yoshizawa S."/>
            <person name="Kumagai Y."/>
            <person name="Kogure K."/>
        </authorList>
    </citation>
    <scope>NUCLEOTIDE SEQUENCE [LARGE SCALE GENOMIC DNA]</scope>
    <source>
        <strain evidence="6 7">SG-29</strain>
    </source>
</reference>
<comment type="caution">
    <text evidence="6">The sequence shown here is derived from an EMBL/GenBank/DDBJ whole genome shotgun (WGS) entry which is preliminary data.</text>
</comment>
<dbReference type="PANTHER" id="PTHR43369:SF2">
    <property type="entry name" value="PHOSPHORIBOSYLGLYCINAMIDE FORMYLTRANSFERASE"/>
    <property type="match status" value="1"/>
</dbReference>
<evidence type="ECO:0000256" key="4">
    <source>
        <dbReference type="HAMAP-Rule" id="MF_01930"/>
    </source>
</evidence>
<comment type="catalytic activity">
    <reaction evidence="4">
        <text>N(1)-(5-phospho-beta-D-ribosyl)glycinamide + (6R)-10-formyltetrahydrofolate = N(2)-formyl-N(1)-(5-phospho-beta-D-ribosyl)glycinamide + (6S)-5,6,7,8-tetrahydrofolate + H(+)</text>
        <dbReference type="Rhea" id="RHEA:15053"/>
        <dbReference type="ChEBI" id="CHEBI:15378"/>
        <dbReference type="ChEBI" id="CHEBI:57453"/>
        <dbReference type="ChEBI" id="CHEBI:143788"/>
        <dbReference type="ChEBI" id="CHEBI:147286"/>
        <dbReference type="ChEBI" id="CHEBI:195366"/>
        <dbReference type="EC" id="2.1.2.2"/>
    </reaction>
</comment>
<keyword evidence="7" id="KW-1185">Reference proteome</keyword>
<accession>A0A259TZY1</accession>
<evidence type="ECO:0000259" key="5">
    <source>
        <dbReference type="Pfam" id="PF00551"/>
    </source>
</evidence>
<feature type="binding site" evidence="4">
    <location>
        <position position="68"/>
    </location>
    <ligand>
        <name>(6R)-10-formyltetrahydrofolate</name>
        <dbReference type="ChEBI" id="CHEBI:195366"/>
    </ligand>
</feature>
<dbReference type="OrthoDB" id="9806170at2"/>
<dbReference type="AlphaFoldDB" id="A0A259TZY1"/>
<comment type="caution">
    <text evidence="4">Lacks conserved residue(s) required for the propagation of feature annotation.</text>
</comment>
<feature type="active site" description="Proton donor" evidence="4">
    <location>
        <position position="110"/>
    </location>
</feature>
<comment type="pathway">
    <text evidence="1 4">Purine metabolism; IMP biosynthesis via de novo pathway; N(2)-formyl-N(1)-(5-phospho-D-ribosyl)glycinamide from N(1)-(5-phospho-D-ribosyl)glycinamide (10-formyl THF route): step 1/1.</text>
</comment>
<feature type="domain" description="Formyl transferase N-terminal" evidence="5">
    <location>
        <begin position="1"/>
        <end position="188"/>
    </location>
</feature>
<dbReference type="SUPFAM" id="SSF53328">
    <property type="entry name" value="Formyltransferase"/>
    <property type="match status" value="1"/>
</dbReference>
<dbReference type="InterPro" id="IPR004607">
    <property type="entry name" value="GART"/>
</dbReference>
<dbReference type="InParanoid" id="A0A259TZY1"/>
<dbReference type="PANTHER" id="PTHR43369">
    <property type="entry name" value="PHOSPHORIBOSYLGLYCINAMIDE FORMYLTRANSFERASE"/>
    <property type="match status" value="1"/>
</dbReference>
<keyword evidence="2 4" id="KW-0808">Transferase</keyword>
<dbReference type="FunCoup" id="A0A259TZY1">
    <property type="interactions" value="523"/>
</dbReference>
<sequence>MRLSVFASGGGSNLGAILDAIDAGTLAASVAVVVTDREGIGALERAAARGIPREVVTPEAQDYASGARFADALLDVLARYDTHAIALAGYLKRIPPEVVAAFRHRILNVHPSLLPAFGGAGMYGKHVHRAVLDYGARFSGATVHFVDTEFDTGPVVLQDTVPVHADDTPEALAARVLAVEHQVFPRALALLADGRLSLDGRLVRILPVASSQ</sequence>
<evidence type="ECO:0000313" key="6">
    <source>
        <dbReference type="EMBL" id="OZC03147.1"/>
    </source>
</evidence>
<dbReference type="GO" id="GO:0006189">
    <property type="term" value="P:'de novo' IMP biosynthetic process"/>
    <property type="evidence" value="ECO:0007669"/>
    <property type="project" value="UniProtKB-UniRule"/>
</dbReference>
<feature type="binding site" evidence="4">
    <location>
        <position position="108"/>
    </location>
    <ligand>
        <name>(6R)-10-formyltetrahydrofolate</name>
        <dbReference type="ChEBI" id="CHEBI:195366"/>
    </ligand>
</feature>
<feature type="binding site" evidence="4">
    <location>
        <begin position="11"/>
        <end position="13"/>
    </location>
    <ligand>
        <name>N(1)-(5-phospho-beta-D-ribosyl)glycinamide</name>
        <dbReference type="ChEBI" id="CHEBI:143788"/>
    </ligand>
</feature>
<dbReference type="NCBIfam" id="TIGR00639">
    <property type="entry name" value="PurN"/>
    <property type="match status" value="1"/>
</dbReference>
<dbReference type="Gene3D" id="3.40.50.170">
    <property type="entry name" value="Formyl transferase, N-terminal domain"/>
    <property type="match status" value="1"/>
</dbReference>
<evidence type="ECO:0000256" key="1">
    <source>
        <dbReference type="ARBA" id="ARBA00005054"/>
    </source>
</evidence>
<keyword evidence="3 4" id="KW-0658">Purine biosynthesis</keyword>
<dbReference type="InterPro" id="IPR002376">
    <property type="entry name" value="Formyl_transf_N"/>
</dbReference>
<evidence type="ECO:0000256" key="3">
    <source>
        <dbReference type="ARBA" id="ARBA00022755"/>
    </source>
</evidence>
<protein>
    <recommendedName>
        <fullName evidence="4">Phosphoribosylglycinamide formyltransferase</fullName>
        <ecNumber evidence="4">2.1.2.2</ecNumber>
    </recommendedName>
    <alternativeName>
        <fullName evidence="4">5'-phosphoribosylglycinamide transformylase</fullName>
    </alternativeName>
    <alternativeName>
        <fullName evidence="4">GAR transformylase</fullName>
        <shortName evidence="4">GART</shortName>
    </alternativeName>
</protein>
<dbReference type="Proteomes" id="UP000216446">
    <property type="component" value="Unassembled WGS sequence"/>
</dbReference>
<organism evidence="6 7">
    <name type="scientific">Rubricoccus marinus</name>
    <dbReference type="NCBI Taxonomy" id="716817"/>
    <lineage>
        <taxon>Bacteria</taxon>
        <taxon>Pseudomonadati</taxon>
        <taxon>Rhodothermota</taxon>
        <taxon>Rhodothermia</taxon>
        <taxon>Rhodothermales</taxon>
        <taxon>Rubricoccaceae</taxon>
        <taxon>Rubricoccus</taxon>
    </lineage>
</organism>
<comment type="similarity">
    <text evidence="4">Belongs to the GART family.</text>
</comment>
<dbReference type="GO" id="GO:0004644">
    <property type="term" value="F:phosphoribosylglycinamide formyltransferase activity"/>
    <property type="evidence" value="ECO:0007669"/>
    <property type="project" value="UniProtKB-UniRule"/>
</dbReference>
<dbReference type="UniPathway" id="UPA00074">
    <property type="reaction ID" value="UER00126"/>
</dbReference>
<dbReference type="CDD" id="cd08645">
    <property type="entry name" value="FMT_core_GART"/>
    <property type="match status" value="1"/>
</dbReference>
<dbReference type="EMBL" id="MQWB01000001">
    <property type="protein sequence ID" value="OZC03147.1"/>
    <property type="molecule type" value="Genomic_DNA"/>
</dbReference>
<proteinExistence type="inferred from homology"/>
<dbReference type="HAMAP" id="MF_01930">
    <property type="entry name" value="PurN"/>
    <property type="match status" value="1"/>
</dbReference>
<gene>
    <name evidence="4" type="primary">purN</name>
    <name evidence="6" type="ORF">BSZ36_09275</name>
</gene>
<feature type="site" description="Raises pKa of active site His" evidence="4">
    <location>
        <position position="151"/>
    </location>
</feature>
<evidence type="ECO:0000313" key="7">
    <source>
        <dbReference type="Proteomes" id="UP000216446"/>
    </source>
</evidence>
<comment type="function">
    <text evidence="4">Catalyzes the transfer of a formyl group from 10-formyltetrahydrofolate to 5-phospho-ribosyl-glycinamide (GAR), producing 5-phospho-ribosyl-N-formylglycinamide (FGAR) and tetrahydrofolate.</text>
</comment>
<dbReference type="GO" id="GO:0005737">
    <property type="term" value="C:cytoplasm"/>
    <property type="evidence" value="ECO:0007669"/>
    <property type="project" value="TreeGrafter"/>
</dbReference>
<dbReference type="Pfam" id="PF00551">
    <property type="entry name" value="Formyl_trans_N"/>
    <property type="match status" value="1"/>
</dbReference>